<reference evidence="2" key="1">
    <citation type="journal article" date="2020" name="mSystems">
        <title>Genome- and Community-Level Interaction Insights into Carbon Utilization and Element Cycling Functions of Hydrothermarchaeota in Hydrothermal Sediment.</title>
        <authorList>
            <person name="Zhou Z."/>
            <person name="Liu Y."/>
            <person name="Xu W."/>
            <person name="Pan J."/>
            <person name="Luo Z.H."/>
            <person name="Li M."/>
        </authorList>
    </citation>
    <scope>NUCLEOTIDE SEQUENCE [LARGE SCALE GENOMIC DNA]</scope>
    <source>
        <strain evidence="2">SpSt-413</strain>
    </source>
</reference>
<dbReference type="PANTHER" id="PTHR35038:SF5">
    <property type="entry name" value="CYTOCHROME C-TYPE PROTEIN NRFB"/>
    <property type="match status" value="1"/>
</dbReference>
<dbReference type="InterPro" id="IPR036280">
    <property type="entry name" value="Multihaem_cyt_sf"/>
</dbReference>
<accession>A0A7C3WFT7</accession>
<gene>
    <name evidence="2" type="ORF">ENR59_01215</name>
</gene>
<dbReference type="EMBL" id="DSRP01000085">
    <property type="protein sequence ID" value="HGG91557.1"/>
    <property type="molecule type" value="Genomic_DNA"/>
</dbReference>
<dbReference type="GO" id="GO:0016491">
    <property type="term" value="F:oxidoreductase activity"/>
    <property type="evidence" value="ECO:0007669"/>
    <property type="project" value="TreeGrafter"/>
</dbReference>
<sequence>MALPLGWIGPPTAASQTQDDLTLLSIPAIIVGTHLTGSHAARVANLDPNNVTATCLGCHQTQAASMGASAHYRWRGDAGGVSNLTGDVGKLGGINDFCVYPDINWLSKLTNVDGKLVDGGCATCHAGQGKKLDAQELANPTLTNIDCLICHSKKYKRTVTLDGGTARFIPDAAAMGVSAKQAAADISKPDRDACLRCHAKSGGGANNKRGDMEPILTSPPFTHDVHMSADGQKFTCVSCHKTTNHRIGGRGIDLREVDNPAQPVSCTMSGCHTATPHTIARLNAHAVKIACQTCHIPTFATASPTDMFRDFSATPEVNASRLYEPKITFQSNVTPKYAWSNGRSTFYAFGDAIAPQANGYTLMAGPVGGVNDKPSKLTPFKHHRAKQPVDPVTGRLLPNKSGILFQTGDVNQAVLQGVAAVGWTLTNGYQFADTERYLGIYHGVRPRTQALNCANCHVAPGQQGPVDFNSLGYALNNPDLRTCSSGCHGDESGEWSASELFTQVHAKHVTSKKYDCVKCHAFSRL</sequence>
<proteinExistence type="predicted"/>
<dbReference type="Pfam" id="PF11783">
    <property type="entry name" value="Cytochrome_cB"/>
    <property type="match status" value="1"/>
</dbReference>
<dbReference type="InterPro" id="IPR051829">
    <property type="entry name" value="Multiheme_Cytochr_ET"/>
</dbReference>
<name>A0A7C3WFT7_9BACT</name>
<dbReference type="InterPro" id="IPR024673">
    <property type="entry name" value="Octahem_Cyt_c"/>
</dbReference>
<comment type="caution">
    <text evidence="2">The sequence shown here is derived from an EMBL/GenBank/DDBJ whole genome shotgun (WGS) entry which is preliminary data.</text>
</comment>
<dbReference type="SUPFAM" id="SSF48695">
    <property type="entry name" value="Multiheme cytochromes"/>
    <property type="match status" value="2"/>
</dbReference>
<dbReference type="PIRSF" id="PIRSF039014">
    <property type="entry name" value="OTR_cyc"/>
    <property type="match status" value="1"/>
</dbReference>
<protein>
    <submittedName>
        <fullName evidence="2">Uncharacterized protein</fullName>
    </submittedName>
</protein>
<evidence type="ECO:0000256" key="1">
    <source>
        <dbReference type="ARBA" id="ARBA00022729"/>
    </source>
</evidence>
<dbReference type="PANTHER" id="PTHR35038">
    <property type="entry name" value="DISSIMILATORY SULFITE REDUCTASE SIRA"/>
    <property type="match status" value="1"/>
</dbReference>
<evidence type="ECO:0000313" key="2">
    <source>
        <dbReference type="EMBL" id="HGG91557.1"/>
    </source>
</evidence>
<dbReference type="AlphaFoldDB" id="A0A7C3WFT7"/>
<dbReference type="CDD" id="cd08168">
    <property type="entry name" value="Cytochrom_C3"/>
    <property type="match status" value="1"/>
</dbReference>
<organism evidence="2">
    <name type="scientific">Fundidesulfovibrio putealis</name>
    <dbReference type="NCBI Taxonomy" id="270496"/>
    <lineage>
        <taxon>Bacteria</taxon>
        <taxon>Pseudomonadati</taxon>
        <taxon>Thermodesulfobacteriota</taxon>
        <taxon>Desulfovibrionia</taxon>
        <taxon>Desulfovibrionales</taxon>
        <taxon>Desulfovibrionaceae</taxon>
        <taxon>Fundidesulfovibrio</taxon>
    </lineage>
</organism>
<keyword evidence="1" id="KW-0732">Signal</keyword>